<dbReference type="GO" id="GO:0030150">
    <property type="term" value="P:protein import into mitochondrial matrix"/>
    <property type="evidence" value="ECO:0007669"/>
    <property type="project" value="TreeGrafter"/>
</dbReference>
<protein>
    <submittedName>
        <fullName evidence="13">Uncharacterized protein</fullName>
    </submittedName>
</protein>
<keyword evidence="11 12" id="KW-0472">Membrane</keyword>
<comment type="similarity">
    <text evidence="3">Belongs to the Tim17/Tim22/Tim23 family.</text>
</comment>
<keyword evidence="4" id="KW-0813">Transport</keyword>
<dbReference type="GO" id="GO:0005744">
    <property type="term" value="C:TIM23 mitochondrial import inner membrane translocase complex"/>
    <property type="evidence" value="ECO:0007669"/>
    <property type="project" value="TreeGrafter"/>
</dbReference>
<feature type="transmembrane region" description="Helical" evidence="12">
    <location>
        <begin position="140"/>
        <end position="162"/>
    </location>
</feature>
<keyword evidence="7" id="KW-0653">Protein transport</keyword>
<reference evidence="13" key="1">
    <citation type="submission" date="2021-02" db="EMBL/GenBank/DDBJ databases">
        <authorList>
            <person name="Nowell W R."/>
        </authorList>
    </citation>
    <scope>NUCLEOTIDE SEQUENCE</scope>
</reference>
<comment type="caution">
    <text evidence="13">The sequence shown here is derived from an EMBL/GenBank/DDBJ whole genome shotgun (WGS) entry which is preliminary data.</text>
</comment>
<dbReference type="Proteomes" id="UP000676336">
    <property type="component" value="Unassembled WGS sequence"/>
</dbReference>
<sequence>MTRRGSIQRNNTRKDAVTQTFNEITTTTDENLGYSNFGPWRVVDDCGGAFALGTIGGTLFHSIKGFRHAPSGQYRRLIGSLNAVKLRAPRVGSSFSTWGCIFSLIDCSFVYVRNKEDPWNSILSGAATGAILQARLGPGAMIFSAIAGGFILAIMEGSTILISRYSQMFISQPAMEEPPIDMDKGKVDVSLSPIF</sequence>
<evidence type="ECO:0000256" key="9">
    <source>
        <dbReference type="ARBA" id="ARBA00023010"/>
    </source>
</evidence>
<name>A0A8S2QIW2_9BILA</name>
<evidence type="ECO:0000256" key="6">
    <source>
        <dbReference type="ARBA" id="ARBA00022792"/>
    </source>
</evidence>
<keyword evidence="10" id="KW-0496">Mitochondrion</keyword>
<evidence type="ECO:0000256" key="11">
    <source>
        <dbReference type="ARBA" id="ARBA00023136"/>
    </source>
</evidence>
<evidence type="ECO:0000256" key="5">
    <source>
        <dbReference type="ARBA" id="ARBA00022692"/>
    </source>
</evidence>
<comment type="function">
    <text evidence="1">Essential component of the TIM23 complex, a complex that mediates the translocation of transit peptide-containing proteins across the mitochondrial inner membrane.</text>
</comment>
<evidence type="ECO:0000256" key="7">
    <source>
        <dbReference type="ARBA" id="ARBA00022927"/>
    </source>
</evidence>
<dbReference type="PANTHER" id="PTHR10485:SF0">
    <property type="entry name" value="AT05822P-RELATED"/>
    <property type="match status" value="1"/>
</dbReference>
<evidence type="ECO:0000256" key="3">
    <source>
        <dbReference type="ARBA" id="ARBA00008444"/>
    </source>
</evidence>
<evidence type="ECO:0000256" key="1">
    <source>
        <dbReference type="ARBA" id="ARBA00002959"/>
    </source>
</evidence>
<keyword evidence="8 12" id="KW-1133">Transmembrane helix</keyword>
<evidence type="ECO:0000313" key="14">
    <source>
        <dbReference type="Proteomes" id="UP000676336"/>
    </source>
</evidence>
<dbReference type="PANTHER" id="PTHR10485">
    <property type="entry name" value="MITOCHONDRIAL IMPORT INNER MEMBRANE TRANSLOCASE SUBUNIT TIM-17"/>
    <property type="match status" value="1"/>
</dbReference>
<evidence type="ECO:0000256" key="12">
    <source>
        <dbReference type="SAM" id="Phobius"/>
    </source>
</evidence>
<keyword evidence="5 12" id="KW-0812">Transmembrane</keyword>
<feature type="transmembrane region" description="Helical" evidence="12">
    <location>
        <begin position="95"/>
        <end position="112"/>
    </location>
</feature>
<organism evidence="13 14">
    <name type="scientific">Rotaria magnacalcarata</name>
    <dbReference type="NCBI Taxonomy" id="392030"/>
    <lineage>
        <taxon>Eukaryota</taxon>
        <taxon>Metazoa</taxon>
        <taxon>Spiralia</taxon>
        <taxon>Gnathifera</taxon>
        <taxon>Rotifera</taxon>
        <taxon>Eurotatoria</taxon>
        <taxon>Bdelloidea</taxon>
        <taxon>Philodinida</taxon>
        <taxon>Philodinidae</taxon>
        <taxon>Rotaria</taxon>
    </lineage>
</organism>
<dbReference type="Pfam" id="PF02466">
    <property type="entry name" value="Tim17"/>
    <property type="match status" value="1"/>
</dbReference>
<evidence type="ECO:0000256" key="4">
    <source>
        <dbReference type="ARBA" id="ARBA00022448"/>
    </source>
</evidence>
<keyword evidence="6" id="KW-0999">Mitochondrion inner membrane</keyword>
<proteinExistence type="inferred from homology"/>
<gene>
    <name evidence="13" type="ORF">SMN809_LOCUS17547</name>
</gene>
<dbReference type="EMBL" id="CAJOBI010008159">
    <property type="protein sequence ID" value="CAF4105382.1"/>
    <property type="molecule type" value="Genomic_DNA"/>
</dbReference>
<evidence type="ECO:0000256" key="8">
    <source>
        <dbReference type="ARBA" id="ARBA00022989"/>
    </source>
</evidence>
<comment type="subcellular location">
    <subcellularLocation>
        <location evidence="2">Mitochondrion inner membrane</location>
        <topology evidence="2">Multi-pass membrane protein</topology>
    </subcellularLocation>
</comment>
<dbReference type="AlphaFoldDB" id="A0A8S2QIW2"/>
<evidence type="ECO:0000256" key="2">
    <source>
        <dbReference type="ARBA" id="ARBA00004448"/>
    </source>
</evidence>
<accession>A0A8S2QIW2</accession>
<feature type="non-terminal residue" evidence="13">
    <location>
        <position position="1"/>
    </location>
</feature>
<evidence type="ECO:0000256" key="10">
    <source>
        <dbReference type="ARBA" id="ARBA00023128"/>
    </source>
</evidence>
<evidence type="ECO:0000313" key="13">
    <source>
        <dbReference type="EMBL" id="CAF4105382.1"/>
    </source>
</evidence>
<keyword evidence="9" id="KW-0811">Translocation</keyword>
<dbReference type="GO" id="GO:0008320">
    <property type="term" value="F:protein transmembrane transporter activity"/>
    <property type="evidence" value="ECO:0007669"/>
    <property type="project" value="TreeGrafter"/>
</dbReference>